<proteinExistence type="inferred from homology"/>
<keyword evidence="4" id="KW-0804">Transcription</keyword>
<evidence type="ECO:0000256" key="3">
    <source>
        <dbReference type="ARBA" id="ARBA00023125"/>
    </source>
</evidence>
<feature type="region of interest" description="Disordered" evidence="6">
    <location>
        <begin position="618"/>
        <end position="637"/>
    </location>
</feature>
<evidence type="ECO:0000256" key="5">
    <source>
        <dbReference type="PROSITE-ProRule" id="PRU01091"/>
    </source>
</evidence>
<keyword evidence="9" id="KW-1185">Reference proteome</keyword>
<organism evidence="8 9">
    <name type="scientific">Dactylosporangium darangshiense</name>
    <dbReference type="NCBI Taxonomy" id="579108"/>
    <lineage>
        <taxon>Bacteria</taxon>
        <taxon>Bacillati</taxon>
        <taxon>Actinomycetota</taxon>
        <taxon>Actinomycetes</taxon>
        <taxon>Micromonosporales</taxon>
        <taxon>Micromonosporaceae</taxon>
        <taxon>Dactylosporangium</taxon>
    </lineage>
</organism>
<dbReference type="PANTHER" id="PTHR35807:SF1">
    <property type="entry name" value="TRANSCRIPTIONAL REGULATOR REDD"/>
    <property type="match status" value="1"/>
</dbReference>
<dbReference type="Gene3D" id="1.10.10.10">
    <property type="entry name" value="Winged helix-like DNA-binding domain superfamily/Winged helix DNA-binding domain"/>
    <property type="match status" value="1"/>
</dbReference>
<dbReference type="SUPFAM" id="SSF48452">
    <property type="entry name" value="TPR-like"/>
    <property type="match status" value="3"/>
</dbReference>
<dbReference type="RefSeq" id="WP_345132619.1">
    <property type="nucleotide sequence ID" value="NZ_BAABAT010000021.1"/>
</dbReference>
<keyword evidence="2" id="KW-0805">Transcription regulation</keyword>
<dbReference type="InterPro" id="IPR036388">
    <property type="entry name" value="WH-like_DNA-bd_sf"/>
</dbReference>
<dbReference type="SUPFAM" id="SSF52540">
    <property type="entry name" value="P-loop containing nucleoside triphosphate hydrolases"/>
    <property type="match status" value="1"/>
</dbReference>
<dbReference type="InterPro" id="IPR019734">
    <property type="entry name" value="TPR_rpt"/>
</dbReference>
<feature type="DNA-binding region" description="OmpR/PhoB-type" evidence="5">
    <location>
        <begin position="1"/>
        <end position="88"/>
    </location>
</feature>
<evidence type="ECO:0000259" key="7">
    <source>
        <dbReference type="PROSITE" id="PS51755"/>
    </source>
</evidence>
<evidence type="ECO:0000313" key="8">
    <source>
        <dbReference type="EMBL" id="GAA4255628.1"/>
    </source>
</evidence>
<dbReference type="Gene3D" id="1.25.40.10">
    <property type="entry name" value="Tetratricopeptide repeat domain"/>
    <property type="match status" value="3"/>
</dbReference>
<protein>
    <submittedName>
        <fullName evidence="8">BTAD domain-containing putative transcriptional regulator</fullName>
    </submittedName>
</protein>
<dbReference type="InterPro" id="IPR011990">
    <property type="entry name" value="TPR-like_helical_dom_sf"/>
</dbReference>
<evidence type="ECO:0000256" key="2">
    <source>
        <dbReference type="ARBA" id="ARBA00023015"/>
    </source>
</evidence>
<accession>A0ABP8DGV3</accession>
<dbReference type="InterPro" id="IPR001867">
    <property type="entry name" value="OmpR/PhoB-type_DNA-bd"/>
</dbReference>
<dbReference type="SMART" id="SM00862">
    <property type="entry name" value="Trans_reg_C"/>
    <property type="match status" value="1"/>
</dbReference>
<feature type="domain" description="OmpR/PhoB-type" evidence="7">
    <location>
        <begin position="1"/>
        <end position="88"/>
    </location>
</feature>
<dbReference type="PRINTS" id="PR00364">
    <property type="entry name" value="DISEASERSIST"/>
</dbReference>
<evidence type="ECO:0000256" key="1">
    <source>
        <dbReference type="ARBA" id="ARBA00005820"/>
    </source>
</evidence>
<dbReference type="SUPFAM" id="SSF46894">
    <property type="entry name" value="C-terminal effector domain of the bipartite response regulators"/>
    <property type="match status" value="1"/>
</dbReference>
<dbReference type="CDD" id="cd15831">
    <property type="entry name" value="BTAD"/>
    <property type="match status" value="1"/>
</dbReference>
<dbReference type="Proteomes" id="UP001500620">
    <property type="component" value="Unassembled WGS sequence"/>
</dbReference>
<dbReference type="Gene3D" id="3.40.50.300">
    <property type="entry name" value="P-loop containing nucleotide triphosphate hydrolases"/>
    <property type="match status" value="1"/>
</dbReference>
<dbReference type="InterPro" id="IPR027417">
    <property type="entry name" value="P-loop_NTPase"/>
</dbReference>
<dbReference type="InterPro" id="IPR051677">
    <property type="entry name" value="AfsR-DnrI-RedD_regulator"/>
</dbReference>
<comment type="similarity">
    <text evidence="1">Belongs to the AfsR/DnrI/RedD regulatory family.</text>
</comment>
<dbReference type="Pfam" id="PF03704">
    <property type="entry name" value="BTAD"/>
    <property type="match status" value="1"/>
</dbReference>
<dbReference type="PROSITE" id="PS51755">
    <property type="entry name" value="OMPR_PHOB"/>
    <property type="match status" value="1"/>
</dbReference>
<dbReference type="InterPro" id="IPR016032">
    <property type="entry name" value="Sig_transdc_resp-reg_C-effctor"/>
</dbReference>
<keyword evidence="3 5" id="KW-0238">DNA-binding</keyword>
<reference evidence="9" key="1">
    <citation type="journal article" date="2019" name="Int. J. Syst. Evol. Microbiol.">
        <title>The Global Catalogue of Microorganisms (GCM) 10K type strain sequencing project: providing services to taxonomists for standard genome sequencing and annotation.</title>
        <authorList>
            <consortium name="The Broad Institute Genomics Platform"/>
            <consortium name="The Broad Institute Genome Sequencing Center for Infectious Disease"/>
            <person name="Wu L."/>
            <person name="Ma J."/>
        </authorList>
    </citation>
    <scope>NUCLEOTIDE SEQUENCE [LARGE SCALE GENOMIC DNA]</scope>
    <source>
        <strain evidence="9">JCM 17441</strain>
    </source>
</reference>
<dbReference type="Pfam" id="PF00486">
    <property type="entry name" value="Trans_reg_C"/>
    <property type="match status" value="1"/>
</dbReference>
<evidence type="ECO:0000256" key="6">
    <source>
        <dbReference type="SAM" id="MobiDB-lite"/>
    </source>
</evidence>
<sequence>MRYRLLGPLEVDVDGRRLEISAARDRILLVMLLLQPNRVVTLPRLVDAVWGDAAPATARAQLHTCVSRLRRQLPGAIHTDTAGYRVLAGDDELDTLVFGRLVADGRAAVAAGELQAARKHLRDALELWRGPALAGVDSPSVQAAAVALEERHSSALEDCIDVELQLGLQAELISQLTGLVEQHPLRERLHGQLMTALARVGRTADAIAVYLRLADALDDELGLAPSAALQELYRGLLQPAGGSSPADRAPGPAPLSSLNHPGRGMPVPTPWTLPRDVADFSGRDDLVDRLVAAARAGRDDMPVVLTVDGMAGVGKTSLAVHVAHLVADRYPDGRLFVDLRAHSERPPLAAHDALGVLLRNLGIDTERVPVDPDERIARWRTELAQRRMLVVLDNAADPGQVTPLLPGASASLVIITSRRRLGGLDGACSVSLDVLDDADAARFVTTVVGERAASDPGATAEVVRLCGALPLALRLAAARLAHRPSWTVADLAERLRQANPAPIDLAVDGRSTHAAFDLSYRQLDEPAQRLFRLAGLHPTGEFNVRVAAALSGLPIRDADELLSRLVDAHLLIEPVAGRFRLHDLLREYAAGLAAADPEREPATTRMLDFYLQATAAATRPSEQGRHRGQIDDAEPGPSVPRFADHTAAWRWLELEQGNVVGAVHLADRNGLHRYTSLITRALWLYLFRNSLNELSIDLHERALAAAEALADDDLVAMARNYLASAFVRAGRCDLAAEQLNKIIDHPAWRYRASNNLAAVYVFSGRFAEALALLEESMAARRGDDTGLSEQWVCLATALRHVGRTDESLNVARRVLAVGRAAGGTQLAASGTLELAFMRQKLGQHRLAALLLRSLLDRAIPQVGPAAVCEARSLLGLSLQALGRPADGLALLEAARRQAEHLDPSTVCIIDNNLGVGLHAVGRLEEAKHVHARALERAMRIGYTVEQARAYEGLGRCSTEPRLARQRLQAALDLYDAMGATQREQVAARLRAIDEPGGK</sequence>
<dbReference type="SMART" id="SM01043">
    <property type="entry name" value="BTAD"/>
    <property type="match status" value="1"/>
</dbReference>
<feature type="region of interest" description="Disordered" evidence="6">
    <location>
        <begin position="240"/>
        <end position="269"/>
    </location>
</feature>
<gene>
    <name evidence="8" type="ORF">GCM10022255_065210</name>
</gene>
<dbReference type="EMBL" id="BAABAT010000021">
    <property type="protein sequence ID" value="GAA4255628.1"/>
    <property type="molecule type" value="Genomic_DNA"/>
</dbReference>
<evidence type="ECO:0000313" key="9">
    <source>
        <dbReference type="Proteomes" id="UP001500620"/>
    </source>
</evidence>
<comment type="caution">
    <text evidence="8">The sequence shown here is derived from an EMBL/GenBank/DDBJ whole genome shotgun (WGS) entry which is preliminary data.</text>
</comment>
<dbReference type="Pfam" id="PF13374">
    <property type="entry name" value="TPR_10"/>
    <property type="match status" value="1"/>
</dbReference>
<dbReference type="PANTHER" id="PTHR35807">
    <property type="entry name" value="TRANSCRIPTIONAL REGULATOR REDD-RELATED"/>
    <property type="match status" value="1"/>
</dbReference>
<name>A0ABP8DGV3_9ACTN</name>
<dbReference type="SMART" id="SM00028">
    <property type="entry name" value="TPR"/>
    <property type="match status" value="4"/>
</dbReference>
<dbReference type="InterPro" id="IPR005158">
    <property type="entry name" value="BTAD"/>
</dbReference>
<evidence type="ECO:0000256" key="4">
    <source>
        <dbReference type="ARBA" id="ARBA00023163"/>
    </source>
</evidence>